<accession>A0A066VQD1</accession>
<organism evidence="2 3">
    <name type="scientific">Tilletiaria anomala (strain ATCC 24038 / CBS 436.72 / UBC 951)</name>
    <dbReference type="NCBI Taxonomy" id="1037660"/>
    <lineage>
        <taxon>Eukaryota</taxon>
        <taxon>Fungi</taxon>
        <taxon>Dikarya</taxon>
        <taxon>Basidiomycota</taxon>
        <taxon>Ustilaginomycotina</taxon>
        <taxon>Exobasidiomycetes</taxon>
        <taxon>Georgefischeriales</taxon>
        <taxon>Tilletiariaceae</taxon>
        <taxon>Tilletiaria</taxon>
    </lineage>
</organism>
<feature type="compositionally biased region" description="Low complexity" evidence="1">
    <location>
        <begin position="413"/>
        <end position="424"/>
    </location>
</feature>
<comment type="caution">
    <text evidence="2">The sequence shown here is derived from an EMBL/GenBank/DDBJ whole genome shotgun (WGS) entry which is preliminary data.</text>
</comment>
<dbReference type="InterPro" id="IPR036047">
    <property type="entry name" value="F-box-like_dom_sf"/>
</dbReference>
<feature type="region of interest" description="Disordered" evidence="1">
    <location>
        <begin position="544"/>
        <end position="566"/>
    </location>
</feature>
<evidence type="ECO:0000313" key="3">
    <source>
        <dbReference type="Proteomes" id="UP000027361"/>
    </source>
</evidence>
<protein>
    <recommendedName>
        <fullName evidence="4">F-box domain-containing protein</fullName>
    </recommendedName>
</protein>
<feature type="region of interest" description="Disordered" evidence="1">
    <location>
        <begin position="250"/>
        <end position="277"/>
    </location>
</feature>
<dbReference type="AlphaFoldDB" id="A0A066VQD1"/>
<dbReference type="Proteomes" id="UP000027361">
    <property type="component" value="Unassembled WGS sequence"/>
</dbReference>
<evidence type="ECO:0008006" key="4">
    <source>
        <dbReference type="Google" id="ProtNLM"/>
    </source>
</evidence>
<feature type="compositionally biased region" description="Basic and acidic residues" evidence="1">
    <location>
        <begin position="267"/>
        <end position="277"/>
    </location>
</feature>
<proteinExistence type="predicted"/>
<keyword evidence="3" id="KW-1185">Reference proteome</keyword>
<dbReference type="SUPFAM" id="SSF81383">
    <property type="entry name" value="F-box domain"/>
    <property type="match status" value="1"/>
</dbReference>
<dbReference type="OrthoDB" id="3364425at2759"/>
<evidence type="ECO:0000313" key="2">
    <source>
        <dbReference type="EMBL" id="KDN43686.1"/>
    </source>
</evidence>
<dbReference type="GeneID" id="25264687"/>
<dbReference type="HOGENOM" id="CLU_359493_0_0_1"/>
<gene>
    <name evidence="2" type="ORF">K437DRAFT_257416</name>
</gene>
<name>A0A066VQD1_TILAU</name>
<feature type="region of interest" description="Disordered" evidence="1">
    <location>
        <begin position="413"/>
        <end position="438"/>
    </location>
</feature>
<dbReference type="InParanoid" id="A0A066VQD1"/>
<evidence type="ECO:0000256" key="1">
    <source>
        <dbReference type="SAM" id="MobiDB-lite"/>
    </source>
</evidence>
<dbReference type="RefSeq" id="XP_013242462.1">
    <property type="nucleotide sequence ID" value="XM_013387008.1"/>
</dbReference>
<sequence length="779" mass="84348">MASSCSSWRQIFPSGVPKARSRSFSLLNSLPVDLQIHLLSFLWIKSITKTLARVNRYWAYLVDDYVRNRILYHVKQSGSQESRGTAEVLDRWFNVQLLFEAQRPIDTTSIKHTLYFSHFSITNSLPAPTSCGRMATVPEFASSSGGSRGVYTTLANFSFVQPAVDARFASQELPPFTPLSPMLSTSHGSFRSKFHTLGTDGIVNAEQPAAAGSVYNLSSEPAQRTRPVEHLSSIIDTNANTLPVYNRKISSSSGCSVSTDGNGSLQESRRGRSDSVRDNGFIIVSGPLFMQDESRTENQISTTMTTNTSITSSTTITTPTSSCPPAAFETAPFPFLQSTFGTRAAATAPARSSMRARAASAASSDGRLASPPRYRHTLGASFGQGIEAYGSALDIPASSAASMDMSRAFFQSRSRSGSGATAGTMSPLREQHKQQRKIPRRLKPAYAFQLDPLDSFETWILTLSIHRTDYDLTPPFVLARAKLAQDFDGGQADGNNAPPFAFNQPFWTERRMVEGLERVYREWFRPPNGCSPDIDSLLSSDKHDTRLSASASSPTGNDNHKTPSSARLRARLYQMDMTEEERAEILPPLRMLEVDNKPSCTLSIQPHPCEKFTEHPALSGSSGSHSWLSYSSFGAQYGPGSGMGFTAAGGPGGYSYGSGSGSYASLGWAGGADKVEFTFHCEEMRINAARLFSALEVLEQELAIKKHQARTQAARATAAAAATAQAAGQAGKGGTGGAISPEEWALMRLSGPRSLCRRFLDAPMDGDTVIVSTGFLFNP</sequence>
<dbReference type="EMBL" id="JMSN01000059">
    <property type="protein sequence ID" value="KDN43686.1"/>
    <property type="molecule type" value="Genomic_DNA"/>
</dbReference>
<feature type="compositionally biased region" description="Polar residues" evidence="1">
    <location>
        <begin position="547"/>
        <end position="565"/>
    </location>
</feature>
<reference evidence="2 3" key="1">
    <citation type="submission" date="2014-05" db="EMBL/GenBank/DDBJ databases">
        <title>Draft genome sequence of a rare smut relative, Tilletiaria anomala UBC 951.</title>
        <authorList>
            <consortium name="DOE Joint Genome Institute"/>
            <person name="Toome M."/>
            <person name="Kuo A."/>
            <person name="Henrissat B."/>
            <person name="Lipzen A."/>
            <person name="Tritt A."/>
            <person name="Yoshinaga Y."/>
            <person name="Zane M."/>
            <person name="Barry K."/>
            <person name="Grigoriev I.V."/>
            <person name="Spatafora J.W."/>
            <person name="Aimea M.C."/>
        </authorList>
    </citation>
    <scope>NUCLEOTIDE SEQUENCE [LARGE SCALE GENOMIC DNA]</scope>
    <source>
        <strain evidence="2 3">UBC 951</strain>
    </source>
</reference>